<feature type="non-terminal residue" evidence="1">
    <location>
        <position position="280"/>
    </location>
</feature>
<comment type="caution">
    <text evidence="1">The sequence shown here is derived from an EMBL/GenBank/DDBJ whole genome shotgun (WGS) entry which is preliminary data.</text>
</comment>
<proteinExistence type="predicted"/>
<gene>
    <name evidence="1" type="ORF">L3Q82_015542</name>
</gene>
<name>A0ACB8VQX4_9TELE</name>
<dbReference type="Proteomes" id="UP000831701">
    <property type="component" value="Chromosome 19"/>
</dbReference>
<keyword evidence="2" id="KW-1185">Reference proteome</keyword>
<dbReference type="EMBL" id="CM041549">
    <property type="protein sequence ID" value="KAI3357876.1"/>
    <property type="molecule type" value="Genomic_DNA"/>
</dbReference>
<organism evidence="1 2">
    <name type="scientific">Scortum barcoo</name>
    <name type="common">barcoo grunter</name>
    <dbReference type="NCBI Taxonomy" id="214431"/>
    <lineage>
        <taxon>Eukaryota</taxon>
        <taxon>Metazoa</taxon>
        <taxon>Chordata</taxon>
        <taxon>Craniata</taxon>
        <taxon>Vertebrata</taxon>
        <taxon>Euteleostomi</taxon>
        <taxon>Actinopterygii</taxon>
        <taxon>Neopterygii</taxon>
        <taxon>Teleostei</taxon>
        <taxon>Neoteleostei</taxon>
        <taxon>Acanthomorphata</taxon>
        <taxon>Eupercaria</taxon>
        <taxon>Centrarchiformes</taxon>
        <taxon>Terapontoidei</taxon>
        <taxon>Terapontidae</taxon>
        <taxon>Scortum</taxon>
    </lineage>
</organism>
<reference evidence="1" key="1">
    <citation type="submission" date="2022-04" db="EMBL/GenBank/DDBJ databases">
        <title>Jade perch genome.</title>
        <authorList>
            <person name="Chao B."/>
        </authorList>
    </citation>
    <scope>NUCLEOTIDE SEQUENCE</scope>
    <source>
        <strain evidence="1">CB-2022</strain>
    </source>
</reference>
<protein>
    <submittedName>
        <fullName evidence="1">Uncharacterized protein</fullName>
    </submittedName>
</protein>
<evidence type="ECO:0000313" key="1">
    <source>
        <dbReference type="EMBL" id="KAI3357876.1"/>
    </source>
</evidence>
<evidence type="ECO:0000313" key="2">
    <source>
        <dbReference type="Proteomes" id="UP000831701"/>
    </source>
</evidence>
<sequence>MCPPVMLSRRGKVVSPIKKVLSGCKSPLLRHVVSLVVRRDMSLRHVRNGGSWLRSGAMWSPNPGLVMQISPVLGRLRLQTALQACSLTAGRDRQVKVTVLSDYEENEELFEEICSGLPQVSADTNSQLDCPLSTQELHAALQSMQGRKAPGIDGLTVEFYKASWDILAGDLLEVFNESLASGSLPLSCRRAVITLLPKKGNLQDIKNWRSCVSPVHGLQNLVQSVSQQAEEGDGADHPSGPDVLRAWQIIMVPVAAGSGSLKEEIKDDNDDDDDAASARS</sequence>
<accession>A0ACB8VQX4</accession>